<feature type="domain" description="Thioredoxin" evidence="11">
    <location>
        <begin position="2"/>
        <end position="165"/>
    </location>
</feature>
<evidence type="ECO:0000256" key="7">
    <source>
        <dbReference type="ARBA" id="ARBA00037420"/>
    </source>
</evidence>
<dbReference type="InterPro" id="IPR013766">
    <property type="entry name" value="Thioredoxin_domain"/>
</dbReference>
<dbReference type="RefSeq" id="XP_011299346.1">
    <property type="nucleotide sequence ID" value="XM_011301044.1"/>
</dbReference>
<dbReference type="InterPro" id="IPR019479">
    <property type="entry name" value="Peroxiredoxin_C"/>
</dbReference>
<sequence length="227" mass="25422">MVLLGEKFPNFDTNTNVGKINFHEWLGNSWGILFSHPNDFTPVCTTELARVVKLMPDFQRLGVKPIALSCNSVDSHIEWIKDIKSYAGVSIDGFPYPIIEDESRKIATSLGMLDPDETDKDGLPAAARAVFIIDPKKKMRLSILYPATTGRNFDEIIRVIESLQLTEQHKVATPVDWKKGDDVMVQPTVSDEEAQKTYADKLKTIKLPSGKGYLRMVPHPCDLSSTM</sequence>
<dbReference type="CTD" id="33493"/>
<dbReference type="PANTHER" id="PTHR43503">
    <property type="entry name" value="MCG48959-RELATED"/>
    <property type="match status" value="1"/>
</dbReference>
<dbReference type="FunFam" id="3.40.30.10:FF:000011">
    <property type="entry name" value="Peroxiredoxin PRX1"/>
    <property type="match status" value="1"/>
</dbReference>
<dbReference type="InterPro" id="IPR024706">
    <property type="entry name" value="Peroxiredoxin_AhpC-typ"/>
</dbReference>
<dbReference type="FunFam" id="3.30.1020.10:FF:000001">
    <property type="entry name" value="1-Cys peroxiredoxin"/>
    <property type="match status" value="1"/>
</dbReference>
<reference evidence="12" key="1">
    <citation type="submission" date="2015-01" db="EMBL/GenBank/DDBJ databases">
        <title>Transcriptome Assembly of Fopius arisanus.</title>
        <authorList>
            <person name="Geib S."/>
        </authorList>
    </citation>
    <scope>NUCLEOTIDE SEQUENCE</scope>
</reference>
<organism evidence="12">
    <name type="scientific">Fopius arisanus</name>
    <dbReference type="NCBI Taxonomy" id="64838"/>
    <lineage>
        <taxon>Eukaryota</taxon>
        <taxon>Metazoa</taxon>
        <taxon>Ecdysozoa</taxon>
        <taxon>Arthropoda</taxon>
        <taxon>Hexapoda</taxon>
        <taxon>Insecta</taxon>
        <taxon>Pterygota</taxon>
        <taxon>Neoptera</taxon>
        <taxon>Endopterygota</taxon>
        <taxon>Hymenoptera</taxon>
        <taxon>Apocrita</taxon>
        <taxon>Ichneumonoidea</taxon>
        <taxon>Braconidae</taxon>
        <taxon>Opiinae</taxon>
        <taxon>Fopius</taxon>
    </lineage>
</organism>
<accession>A0A0C9R5D5</accession>
<dbReference type="SUPFAM" id="SSF52833">
    <property type="entry name" value="Thioredoxin-like"/>
    <property type="match status" value="1"/>
</dbReference>
<evidence type="ECO:0000256" key="3">
    <source>
        <dbReference type="ARBA" id="ARBA00023002"/>
    </source>
</evidence>
<feature type="active site" description="Cysteine sulfenic acid (-SOH) intermediate; for peroxidase activity" evidence="10">
    <location>
        <position position="44"/>
    </location>
</feature>
<protein>
    <recommendedName>
        <fullName evidence="6">1-Cys peroxiredoxin</fullName>
    </recommendedName>
</protein>
<gene>
    <name evidence="12" type="primary">PRDX6_1</name>
    <name evidence="14" type="synonym">Prx6a</name>
    <name evidence="12" type="ORF">g.10691</name>
</gene>
<evidence type="ECO:0000256" key="5">
    <source>
        <dbReference type="ARBA" id="ARBA00025719"/>
    </source>
</evidence>
<dbReference type="Proteomes" id="UP000694866">
    <property type="component" value="Unplaced"/>
</dbReference>
<dbReference type="Gene3D" id="3.30.1020.10">
    <property type="entry name" value="Antioxidant, Horf6, Chain A, domain2"/>
    <property type="match status" value="1"/>
</dbReference>
<dbReference type="GO" id="GO:0045454">
    <property type="term" value="P:cell redox homeostasis"/>
    <property type="evidence" value="ECO:0007669"/>
    <property type="project" value="TreeGrafter"/>
</dbReference>
<evidence type="ECO:0000256" key="8">
    <source>
        <dbReference type="ARBA" id="ARBA00051132"/>
    </source>
</evidence>
<dbReference type="Pfam" id="PF00578">
    <property type="entry name" value="AhpC-TSA"/>
    <property type="match status" value="1"/>
</dbReference>
<comment type="similarity">
    <text evidence="5">Belongs to the peroxiredoxin family. Prx6 subfamily.</text>
</comment>
<keyword evidence="3 9" id="KW-0560">Oxidoreductase</keyword>
<dbReference type="Pfam" id="PF10417">
    <property type="entry name" value="1-cysPrx_C"/>
    <property type="match status" value="1"/>
</dbReference>
<dbReference type="Gene3D" id="3.40.30.10">
    <property type="entry name" value="Glutaredoxin"/>
    <property type="match status" value="1"/>
</dbReference>
<dbReference type="GO" id="GO:0051920">
    <property type="term" value="F:peroxiredoxin activity"/>
    <property type="evidence" value="ECO:0007669"/>
    <property type="project" value="InterPro"/>
</dbReference>
<evidence type="ECO:0000313" key="13">
    <source>
        <dbReference type="Proteomes" id="UP000694866"/>
    </source>
</evidence>
<dbReference type="InterPro" id="IPR045020">
    <property type="entry name" value="PRX_1cys"/>
</dbReference>
<comment type="catalytic activity">
    <reaction evidence="8">
        <text>a hydroperoxide + [protein]-dithiol = [protein]-disulfide + an alcohol + H2O</text>
        <dbReference type="Rhea" id="RHEA:10008"/>
        <dbReference type="Rhea" id="RHEA-COMP:10593"/>
        <dbReference type="Rhea" id="RHEA-COMP:10594"/>
        <dbReference type="ChEBI" id="CHEBI:15377"/>
        <dbReference type="ChEBI" id="CHEBI:29950"/>
        <dbReference type="ChEBI" id="CHEBI:30879"/>
        <dbReference type="ChEBI" id="CHEBI:35924"/>
        <dbReference type="ChEBI" id="CHEBI:50058"/>
    </reaction>
</comment>
<evidence type="ECO:0000256" key="9">
    <source>
        <dbReference type="PIRNR" id="PIRNR000239"/>
    </source>
</evidence>
<keyword evidence="13" id="KW-1185">Reference proteome</keyword>
<accession>A0A9R1SYA9</accession>
<dbReference type="GO" id="GO:0005829">
    <property type="term" value="C:cytosol"/>
    <property type="evidence" value="ECO:0007669"/>
    <property type="project" value="TreeGrafter"/>
</dbReference>
<comment type="function">
    <text evidence="7">Thiol-specific peroxidase that catalyzes the reduction of hydrogen peroxide and organic hydroperoxides to water and alcohols, respectively. Plays a role in cell protection against oxidative stress by detoxifying peroxides.</text>
</comment>
<dbReference type="AlphaFoldDB" id="A0A0C9R5D5"/>
<dbReference type="InterPro" id="IPR036249">
    <property type="entry name" value="Thioredoxin-like_sf"/>
</dbReference>
<dbReference type="GO" id="GO:0005739">
    <property type="term" value="C:mitochondrion"/>
    <property type="evidence" value="ECO:0007669"/>
    <property type="project" value="TreeGrafter"/>
</dbReference>
<evidence type="ECO:0000256" key="6">
    <source>
        <dbReference type="ARBA" id="ARBA00026176"/>
    </source>
</evidence>
<dbReference type="GeneID" id="105264273"/>
<dbReference type="PROSITE" id="PS51352">
    <property type="entry name" value="THIOREDOXIN_2"/>
    <property type="match status" value="1"/>
</dbReference>
<dbReference type="OrthoDB" id="2996783at2759"/>
<dbReference type="EMBL" id="GBYB01011519">
    <property type="protein sequence ID" value="JAG81286.1"/>
    <property type="molecule type" value="Transcribed_RNA"/>
</dbReference>
<keyword evidence="4 9" id="KW-0676">Redox-active center</keyword>
<dbReference type="InterPro" id="IPR000866">
    <property type="entry name" value="AhpC/TSA"/>
</dbReference>
<reference evidence="14" key="2">
    <citation type="submission" date="2025-04" db="UniProtKB">
        <authorList>
            <consortium name="RefSeq"/>
        </authorList>
    </citation>
    <scope>IDENTIFICATION</scope>
    <source>
        <strain evidence="14">USDA-PBARC FA_bdor</strain>
        <tissue evidence="14">Whole organism</tissue>
    </source>
</reference>
<evidence type="ECO:0000256" key="10">
    <source>
        <dbReference type="PIRSR" id="PIRSR000239-1"/>
    </source>
</evidence>
<keyword evidence="2 9" id="KW-0049">Antioxidant</keyword>
<proteinExistence type="inferred from homology"/>
<evidence type="ECO:0000256" key="1">
    <source>
        <dbReference type="ARBA" id="ARBA00022559"/>
    </source>
</evidence>
<evidence type="ECO:0000256" key="2">
    <source>
        <dbReference type="ARBA" id="ARBA00022862"/>
    </source>
</evidence>
<evidence type="ECO:0000256" key="4">
    <source>
        <dbReference type="ARBA" id="ARBA00023284"/>
    </source>
</evidence>
<dbReference type="PANTHER" id="PTHR43503:SF4">
    <property type="entry name" value="PEROXIREDOXIN-6"/>
    <property type="match status" value="1"/>
</dbReference>
<evidence type="ECO:0000313" key="14">
    <source>
        <dbReference type="RefSeq" id="XP_011299346.1"/>
    </source>
</evidence>
<evidence type="ECO:0000259" key="11">
    <source>
        <dbReference type="PROSITE" id="PS51352"/>
    </source>
</evidence>
<dbReference type="PIRSF" id="PIRSF000239">
    <property type="entry name" value="AHPC"/>
    <property type="match status" value="1"/>
</dbReference>
<dbReference type="KEGG" id="fas:105264273"/>
<evidence type="ECO:0000313" key="12">
    <source>
        <dbReference type="EMBL" id="JAG81286.1"/>
    </source>
</evidence>
<name>A0A0C9R5D5_9HYME</name>
<keyword evidence="1 9" id="KW-0575">Peroxidase</keyword>
<dbReference type="CDD" id="cd03016">
    <property type="entry name" value="PRX_1cys"/>
    <property type="match status" value="1"/>
</dbReference>